<dbReference type="InterPro" id="IPR014025">
    <property type="entry name" value="Glutaredoxin_subgr"/>
</dbReference>
<evidence type="ECO:0000259" key="4">
    <source>
        <dbReference type="Pfam" id="PF00462"/>
    </source>
</evidence>
<proteinExistence type="predicted"/>
<keyword evidence="2" id="KW-0676">Redox-active center</keyword>
<keyword evidence="3" id="KW-0732">Signal</keyword>
<dbReference type="PRINTS" id="PR00160">
    <property type="entry name" value="GLUTAREDOXIN"/>
</dbReference>
<dbReference type="InterPro" id="IPR011767">
    <property type="entry name" value="GLR_AS"/>
</dbReference>
<dbReference type="GO" id="GO:0005737">
    <property type="term" value="C:cytoplasm"/>
    <property type="evidence" value="ECO:0007669"/>
    <property type="project" value="TreeGrafter"/>
</dbReference>
<dbReference type="GO" id="GO:0034599">
    <property type="term" value="P:cellular response to oxidative stress"/>
    <property type="evidence" value="ECO:0007669"/>
    <property type="project" value="TreeGrafter"/>
</dbReference>
<gene>
    <name evidence="5" type="ORF">APAL1065_LOCUS9111</name>
</gene>
<feature type="signal peptide" evidence="3">
    <location>
        <begin position="1"/>
        <end position="24"/>
    </location>
</feature>
<dbReference type="PANTHER" id="PTHR45694:SF18">
    <property type="entry name" value="GLUTAREDOXIN-1-RELATED"/>
    <property type="match status" value="1"/>
</dbReference>
<name>A0A7S2Y8D2_9STRA</name>
<dbReference type="GO" id="GO:0015038">
    <property type="term" value="F:glutathione disulfide oxidoreductase activity"/>
    <property type="evidence" value="ECO:0007669"/>
    <property type="project" value="TreeGrafter"/>
</dbReference>
<dbReference type="PANTHER" id="PTHR45694">
    <property type="entry name" value="GLUTAREDOXIN 2"/>
    <property type="match status" value="1"/>
</dbReference>
<dbReference type="PROSITE" id="PS00195">
    <property type="entry name" value="GLUTAREDOXIN_1"/>
    <property type="match status" value="1"/>
</dbReference>
<sequence length="152" mass="17174">MRILQRLVSLLVFILGVLSKSVRGDENDEHVLSNGENIVQFVVHNIEDYDVTVFAKSYCPYCQRTRHLLQELHKEFEGWTLKIIDIDTFDDPQDGPLIQSLLLDLTKQRTVPNIFIGGEHLGGNDDLQSMFHAGDLIPALEELAGLSQSDEV</sequence>
<reference evidence="5" key="1">
    <citation type="submission" date="2021-01" db="EMBL/GenBank/DDBJ databases">
        <authorList>
            <person name="Corre E."/>
            <person name="Pelletier E."/>
            <person name="Niang G."/>
            <person name="Scheremetjew M."/>
            <person name="Finn R."/>
            <person name="Kale V."/>
            <person name="Holt S."/>
            <person name="Cochrane G."/>
            <person name="Meng A."/>
            <person name="Brown T."/>
            <person name="Cohen L."/>
        </authorList>
    </citation>
    <scope>NUCLEOTIDE SEQUENCE</scope>
    <source>
        <strain evidence="5">CCMP125</strain>
    </source>
</reference>
<evidence type="ECO:0000256" key="2">
    <source>
        <dbReference type="ARBA" id="ARBA00023284"/>
    </source>
</evidence>
<evidence type="ECO:0000256" key="1">
    <source>
        <dbReference type="ARBA" id="ARBA00023157"/>
    </source>
</evidence>
<evidence type="ECO:0000313" key="5">
    <source>
        <dbReference type="EMBL" id="CAD9959275.1"/>
    </source>
</evidence>
<dbReference type="Pfam" id="PF00462">
    <property type="entry name" value="Glutaredoxin"/>
    <property type="match status" value="1"/>
</dbReference>
<dbReference type="SUPFAM" id="SSF52833">
    <property type="entry name" value="Thioredoxin-like"/>
    <property type="match status" value="1"/>
</dbReference>
<dbReference type="EMBL" id="HBHT01013590">
    <property type="protein sequence ID" value="CAD9959275.1"/>
    <property type="molecule type" value="Transcribed_RNA"/>
</dbReference>
<dbReference type="CDD" id="cd03419">
    <property type="entry name" value="GRX_GRXh_1_2_like"/>
    <property type="match status" value="1"/>
</dbReference>
<evidence type="ECO:0000256" key="3">
    <source>
        <dbReference type="SAM" id="SignalP"/>
    </source>
</evidence>
<dbReference type="AlphaFoldDB" id="A0A7S2Y8D2"/>
<dbReference type="InterPro" id="IPR002109">
    <property type="entry name" value="Glutaredoxin"/>
</dbReference>
<accession>A0A7S2Y8D2</accession>
<feature type="domain" description="Glutaredoxin" evidence="4">
    <location>
        <begin position="51"/>
        <end position="120"/>
    </location>
</feature>
<organism evidence="5">
    <name type="scientific">Entomoneis paludosa</name>
    <dbReference type="NCBI Taxonomy" id="265537"/>
    <lineage>
        <taxon>Eukaryota</taxon>
        <taxon>Sar</taxon>
        <taxon>Stramenopiles</taxon>
        <taxon>Ochrophyta</taxon>
        <taxon>Bacillariophyta</taxon>
        <taxon>Bacillariophyceae</taxon>
        <taxon>Bacillariophycidae</taxon>
        <taxon>Entomoneidaceae</taxon>
        <taxon>Entomoneis</taxon>
    </lineage>
</organism>
<dbReference type="InterPro" id="IPR036249">
    <property type="entry name" value="Thioredoxin-like_sf"/>
</dbReference>
<feature type="chain" id="PRO_5031035056" description="Glutaredoxin domain-containing protein" evidence="3">
    <location>
        <begin position="25"/>
        <end position="152"/>
    </location>
</feature>
<protein>
    <recommendedName>
        <fullName evidence="4">Glutaredoxin domain-containing protein</fullName>
    </recommendedName>
</protein>
<dbReference type="PROSITE" id="PS51354">
    <property type="entry name" value="GLUTAREDOXIN_2"/>
    <property type="match status" value="1"/>
</dbReference>
<keyword evidence="1" id="KW-1015">Disulfide bond</keyword>
<dbReference type="Gene3D" id="3.40.30.10">
    <property type="entry name" value="Glutaredoxin"/>
    <property type="match status" value="1"/>
</dbReference>